<organism evidence="2 3">
    <name type="scientific">Candidatus Thiothrix singaporensis</name>
    <dbReference type="NCBI Taxonomy" id="2799669"/>
    <lineage>
        <taxon>Bacteria</taxon>
        <taxon>Pseudomonadati</taxon>
        <taxon>Pseudomonadota</taxon>
        <taxon>Gammaproteobacteria</taxon>
        <taxon>Thiotrichales</taxon>
        <taxon>Thiotrichaceae</taxon>
        <taxon>Thiothrix</taxon>
    </lineage>
</organism>
<keyword evidence="3" id="KW-1185">Reference proteome</keyword>
<dbReference type="AlphaFoldDB" id="A0A7L6AYB7"/>
<evidence type="ECO:0000313" key="2">
    <source>
        <dbReference type="EMBL" id="QLQ33922.1"/>
    </source>
</evidence>
<evidence type="ECO:0000256" key="1">
    <source>
        <dbReference type="SAM" id="MobiDB-lite"/>
    </source>
</evidence>
<dbReference type="Proteomes" id="UP000510621">
    <property type="component" value="Chromosome"/>
</dbReference>
<accession>A0A7L6AYB7</accession>
<protein>
    <recommendedName>
        <fullName evidence="4">DUF5681 domain-containing protein</fullName>
    </recommendedName>
</protein>
<feature type="region of interest" description="Disordered" evidence="1">
    <location>
        <begin position="1"/>
        <end position="26"/>
    </location>
</feature>
<evidence type="ECO:0000313" key="3">
    <source>
        <dbReference type="Proteomes" id="UP000510621"/>
    </source>
</evidence>
<evidence type="ECO:0008006" key="4">
    <source>
        <dbReference type="Google" id="ProtNLM"/>
    </source>
</evidence>
<gene>
    <name evidence="2" type="ORF">HZT40_22445</name>
</gene>
<sequence length="98" mass="10610">MSRAKGTPKTGGRKAGTPNKVQRPIREAAMDYSDEALAKLVEIMQDPETPAAARITACREVLDRAHGKPTQNIDANVNKLKQSEWLDIIAKANEGGTP</sequence>
<name>A0A7L6AYB7_9GAMM</name>
<dbReference type="KEGG" id="this:HZT40_22445"/>
<reference evidence="2" key="1">
    <citation type="submission" date="2020-06" db="EMBL/GenBank/DDBJ databases">
        <title>Analysis procedures for assessing recovery of high quality, complete, closed genomes from Nanopore long read metagenome sequencing.</title>
        <authorList>
            <person name="Bessarab I."/>
            <person name="Arumugam K."/>
            <person name="Haryono M."/>
            <person name="Liu X."/>
            <person name="Roy S."/>
            <person name="Zuniga-Montanez R.E."/>
            <person name="Qiu G."/>
            <person name="Drautz-Moses D.I."/>
            <person name="Law Y.Y."/>
            <person name="Wuertz S."/>
            <person name="Lauro F.M."/>
            <person name="Huson D.H."/>
            <person name="Williams R.B."/>
        </authorList>
    </citation>
    <scope>NUCLEOTIDE SEQUENCE [LARGE SCALE GENOMIC DNA]</scope>
    <source>
        <strain evidence="2">SSD2</strain>
    </source>
</reference>
<dbReference type="EMBL" id="CP059265">
    <property type="protein sequence ID" value="QLQ33922.1"/>
    <property type="molecule type" value="Genomic_DNA"/>
</dbReference>
<proteinExistence type="predicted"/>